<evidence type="ECO:0000313" key="2">
    <source>
        <dbReference type="EMBL" id="KAF1924224.1"/>
    </source>
</evidence>
<dbReference type="Proteomes" id="UP000800082">
    <property type="component" value="Unassembled WGS sequence"/>
</dbReference>
<reference evidence="2" key="1">
    <citation type="journal article" date="2020" name="Stud. Mycol.">
        <title>101 Dothideomycetes genomes: a test case for predicting lifestyles and emergence of pathogens.</title>
        <authorList>
            <person name="Haridas S."/>
            <person name="Albert R."/>
            <person name="Binder M."/>
            <person name="Bloem J."/>
            <person name="Labutti K."/>
            <person name="Salamov A."/>
            <person name="Andreopoulos B."/>
            <person name="Baker S."/>
            <person name="Barry K."/>
            <person name="Bills G."/>
            <person name="Bluhm B."/>
            <person name="Cannon C."/>
            <person name="Castanera R."/>
            <person name="Culley D."/>
            <person name="Daum C."/>
            <person name="Ezra D."/>
            <person name="Gonzalez J."/>
            <person name="Henrissat B."/>
            <person name="Kuo A."/>
            <person name="Liang C."/>
            <person name="Lipzen A."/>
            <person name="Lutzoni F."/>
            <person name="Magnuson J."/>
            <person name="Mondo S."/>
            <person name="Nolan M."/>
            <person name="Ohm R."/>
            <person name="Pangilinan J."/>
            <person name="Park H.-J."/>
            <person name="Ramirez L."/>
            <person name="Alfaro M."/>
            <person name="Sun H."/>
            <person name="Tritt A."/>
            <person name="Yoshinaga Y."/>
            <person name="Zwiers L.-H."/>
            <person name="Turgeon B."/>
            <person name="Goodwin S."/>
            <person name="Spatafora J."/>
            <person name="Crous P."/>
            <person name="Grigoriev I."/>
        </authorList>
    </citation>
    <scope>NUCLEOTIDE SEQUENCE</scope>
    <source>
        <strain evidence="2">CBS 183.55</strain>
    </source>
</reference>
<dbReference type="EMBL" id="ML978995">
    <property type="protein sequence ID" value="KAF1924224.1"/>
    <property type="molecule type" value="Genomic_DNA"/>
</dbReference>
<name>A0A6A5RAY3_9PLEO</name>
<evidence type="ECO:0000256" key="1">
    <source>
        <dbReference type="SAM" id="MobiDB-lite"/>
    </source>
</evidence>
<gene>
    <name evidence="2" type="ORF">M421DRAFT_72846</name>
</gene>
<dbReference type="GeneID" id="54354589"/>
<organism evidence="2 3">
    <name type="scientific">Didymella exigua CBS 183.55</name>
    <dbReference type="NCBI Taxonomy" id="1150837"/>
    <lineage>
        <taxon>Eukaryota</taxon>
        <taxon>Fungi</taxon>
        <taxon>Dikarya</taxon>
        <taxon>Ascomycota</taxon>
        <taxon>Pezizomycotina</taxon>
        <taxon>Dothideomycetes</taxon>
        <taxon>Pleosporomycetidae</taxon>
        <taxon>Pleosporales</taxon>
        <taxon>Pleosporineae</taxon>
        <taxon>Didymellaceae</taxon>
        <taxon>Didymella</taxon>
    </lineage>
</organism>
<dbReference type="AlphaFoldDB" id="A0A6A5RAY3"/>
<feature type="compositionally biased region" description="Basic and acidic residues" evidence="1">
    <location>
        <begin position="215"/>
        <end position="225"/>
    </location>
</feature>
<protein>
    <submittedName>
        <fullName evidence="2">Uncharacterized protein</fullName>
    </submittedName>
</protein>
<accession>A0A6A5RAY3</accession>
<evidence type="ECO:0000313" key="3">
    <source>
        <dbReference type="Proteomes" id="UP000800082"/>
    </source>
</evidence>
<proteinExistence type="predicted"/>
<feature type="compositionally biased region" description="Polar residues" evidence="1">
    <location>
        <begin position="201"/>
        <end position="211"/>
    </location>
</feature>
<feature type="compositionally biased region" description="Low complexity" evidence="1">
    <location>
        <begin position="150"/>
        <end position="160"/>
    </location>
</feature>
<sequence>MSPSNLPWISALEDAAEQFDGGPRSFPLASESSFAHRLAYDPPNLDYQKLFWSRATVSNSQRNALLRPHSAGWLVPDETSVCKPVFVAHSVLSAIWLLRETLAESALPADTWARLVSAAQDLADSASDSFQTEPPSAQRPRDSPPRSTKRAAASSSALLSKRLRLATEPLSPTTPQLSRSNESDGLEEPEPEEPVREQISQEEPAQITTITNKNRRAERERAKKL</sequence>
<keyword evidence="3" id="KW-1185">Reference proteome</keyword>
<feature type="non-terminal residue" evidence="2">
    <location>
        <position position="225"/>
    </location>
</feature>
<feature type="region of interest" description="Disordered" evidence="1">
    <location>
        <begin position="125"/>
        <end position="225"/>
    </location>
</feature>
<dbReference type="OrthoDB" id="3795305at2759"/>
<dbReference type="RefSeq" id="XP_033444477.1">
    <property type="nucleotide sequence ID" value="XM_033596922.1"/>
</dbReference>
<feature type="compositionally biased region" description="Polar residues" evidence="1">
    <location>
        <begin position="170"/>
        <end position="180"/>
    </location>
</feature>